<keyword evidence="2 4" id="KW-0694">RNA-binding</keyword>
<protein>
    <recommendedName>
        <fullName evidence="6">RRM domain-containing protein</fullName>
    </recommendedName>
</protein>
<dbReference type="Proteomes" id="UP000738402">
    <property type="component" value="Unassembled WGS sequence"/>
</dbReference>
<evidence type="ECO:0000313" key="10">
    <source>
        <dbReference type="Proteomes" id="UP000738402"/>
    </source>
</evidence>
<evidence type="ECO:0000313" key="8">
    <source>
        <dbReference type="EMBL" id="KAG7765817.1"/>
    </source>
</evidence>
<dbReference type="InterPro" id="IPR012677">
    <property type="entry name" value="Nucleotide-bd_a/b_plait_sf"/>
</dbReference>
<evidence type="ECO:0000256" key="2">
    <source>
        <dbReference type="ARBA" id="ARBA00022884"/>
    </source>
</evidence>
<comment type="caution">
    <text evidence="7">The sequence shown here is derived from an EMBL/GenBank/DDBJ whole genome shotgun (WGS) entry which is preliminary data.</text>
</comment>
<evidence type="ECO:0000256" key="4">
    <source>
        <dbReference type="PROSITE-ProRule" id="PRU00176"/>
    </source>
</evidence>
<dbReference type="CDD" id="cd12307">
    <property type="entry name" value="RRM_NIFK_like"/>
    <property type="match status" value="1"/>
</dbReference>
<keyword evidence="9" id="KW-1185">Reference proteome</keyword>
<sequence length="263" mass="30134">MARKAVSTPPSKKVPSRSPILTRTRSKKVSQELRDESKLEKKKEEIKSELENDEIELPSDSDSSDDADELEGFESADDEDGREQGGVTKTKHTVHTVTKPVQSTDKSTSKPSAKSKHGVIYVGRLPHGFEERELKKYFSQFGEITRLRLSRNKKTGNSKHYAFIEFEHAEVAKIAAETMNNYLLFEHLLQCAVVPAEKVHENLFQGANSKYKPVPWSKIAQLKNDKPKSKARWEKLQKKYQEQNKKRLQKLKQHNIDYDLSAL</sequence>
<dbReference type="GO" id="GO:0003723">
    <property type="term" value="F:RNA binding"/>
    <property type="evidence" value="ECO:0007669"/>
    <property type="project" value="UniProtKB-UniRule"/>
</dbReference>
<reference evidence="7 9" key="1">
    <citation type="journal article" date="2021" name="G3 (Bethesda)">
        <title>Genomic diversity, chromosomal rearrangements, and interspecies hybridization in the ogataea polymorpha species complex.</title>
        <authorList>
            <person name="Hanson S.J."/>
            <person name="Cinneide E.O."/>
            <person name="Salzberg L.I."/>
            <person name="Wolfe K.H."/>
            <person name="McGowan J."/>
            <person name="Fitzpatrick D.A."/>
            <person name="Matlin K."/>
        </authorList>
    </citation>
    <scope>NUCLEOTIDE SEQUENCE</scope>
    <source>
        <strain evidence="8">81-436-3</strain>
        <strain evidence="7">83-405-1</strain>
    </source>
</reference>
<evidence type="ECO:0000313" key="7">
    <source>
        <dbReference type="EMBL" id="KAG7725935.1"/>
    </source>
</evidence>
<gene>
    <name evidence="7" type="ORF">KL933_003983</name>
    <name evidence="8" type="ORF">KL946_001997</name>
</gene>
<feature type="domain" description="RRM" evidence="6">
    <location>
        <begin position="118"/>
        <end position="196"/>
    </location>
</feature>
<dbReference type="AlphaFoldDB" id="A0AAN6D3S2"/>
<organism evidence="7 10">
    <name type="scientific">Ogataea haglerorum</name>
    <dbReference type="NCBI Taxonomy" id="1937702"/>
    <lineage>
        <taxon>Eukaryota</taxon>
        <taxon>Fungi</taxon>
        <taxon>Dikarya</taxon>
        <taxon>Ascomycota</taxon>
        <taxon>Saccharomycotina</taxon>
        <taxon>Pichiomycetes</taxon>
        <taxon>Pichiales</taxon>
        <taxon>Pichiaceae</taxon>
        <taxon>Ogataea</taxon>
    </lineage>
</organism>
<dbReference type="InterPro" id="IPR000504">
    <property type="entry name" value="RRM_dom"/>
</dbReference>
<dbReference type="EMBL" id="JAHLUH010000011">
    <property type="protein sequence ID" value="KAG7725935.1"/>
    <property type="molecule type" value="Genomic_DNA"/>
</dbReference>
<feature type="region of interest" description="Disordered" evidence="5">
    <location>
        <begin position="1"/>
        <end position="115"/>
    </location>
</feature>
<name>A0AAN6D3S2_9ASCO</name>
<evidence type="ECO:0000313" key="9">
    <source>
        <dbReference type="Proteomes" id="UP000697297"/>
    </source>
</evidence>
<evidence type="ECO:0000259" key="6">
    <source>
        <dbReference type="PROSITE" id="PS50102"/>
    </source>
</evidence>
<dbReference type="EMBL" id="JAHLUN010000005">
    <property type="protein sequence ID" value="KAG7765817.1"/>
    <property type="molecule type" value="Genomic_DNA"/>
</dbReference>
<proteinExistence type="predicted"/>
<dbReference type="Gene3D" id="3.30.70.330">
    <property type="match status" value="1"/>
</dbReference>
<evidence type="ECO:0000256" key="5">
    <source>
        <dbReference type="SAM" id="MobiDB-lite"/>
    </source>
</evidence>
<accession>A0AAN6D3S2</accession>
<dbReference type="InterPro" id="IPR035979">
    <property type="entry name" value="RBD_domain_sf"/>
</dbReference>
<feature type="compositionally biased region" description="Basic and acidic residues" evidence="5">
    <location>
        <begin position="29"/>
        <end position="50"/>
    </location>
</feature>
<dbReference type="GO" id="GO:0005730">
    <property type="term" value="C:nucleolus"/>
    <property type="evidence" value="ECO:0007669"/>
    <property type="project" value="UniProtKB-SubCell"/>
</dbReference>
<comment type="subcellular location">
    <subcellularLocation>
        <location evidence="1">Nucleus</location>
        <location evidence="1">Nucleolus</location>
    </subcellularLocation>
</comment>
<evidence type="ECO:0000256" key="1">
    <source>
        <dbReference type="ARBA" id="ARBA00004604"/>
    </source>
</evidence>
<feature type="compositionally biased region" description="Acidic residues" evidence="5">
    <location>
        <begin position="51"/>
        <end position="81"/>
    </location>
</feature>
<evidence type="ECO:0000256" key="3">
    <source>
        <dbReference type="ARBA" id="ARBA00023242"/>
    </source>
</evidence>
<dbReference type="PROSITE" id="PS50102">
    <property type="entry name" value="RRM"/>
    <property type="match status" value="1"/>
</dbReference>
<dbReference type="Pfam" id="PF00076">
    <property type="entry name" value="RRM_1"/>
    <property type="match status" value="1"/>
</dbReference>
<dbReference type="PANTHER" id="PTHR46754">
    <property type="entry name" value="MKI67 FHA DOMAIN-INTERACTING NUCLEOLAR PHOSPHOPROTEIN"/>
    <property type="match status" value="1"/>
</dbReference>
<dbReference type="SUPFAM" id="SSF54928">
    <property type="entry name" value="RNA-binding domain, RBD"/>
    <property type="match status" value="1"/>
</dbReference>
<dbReference type="SMART" id="SM00360">
    <property type="entry name" value="RRM"/>
    <property type="match status" value="1"/>
</dbReference>
<keyword evidence="3" id="KW-0539">Nucleus</keyword>
<dbReference type="Proteomes" id="UP000697297">
    <property type="component" value="Unassembled WGS sequence"/>
</dbReference>
<feature type="compositionally biased region" description="Polar residues" evidence="5">
    <location>
        <begin position="100"/>
        <end position="112"/>
    </location>
</feature>